<name>A0A4Y2JSV7_ARAVE</name>
<reference evidence="1 2" key="1">
    <citation type="journal article" date="2019" name="Sci. Rep.">
        <title>Orb-weaving spider Araneus ventricosus genome elucidates the spidroin gene catalogue.</title>
        <authorList>
            <person name="Kono N."/>
            <person name="Nakamura H."/>
            <person name="Ohtoshi R."/>
            <person name="Moran D.A.P."/>
            <person name="Shinohara A."/>
            <person name="Yoshida Y."/>
            <person name="Fujiwara M."/>
            <person name="Mori M."/>
            <person name="Tomita M."/>
            <person name="Arakawa K."/>
        </authorList>
    </citation>
    <scope>NUCLEOTIDE SEQUENCE [LARGE SCALE GENOMIC DNA]</scope>
</reference>
<evidence type="ECO:0000313" key="2">
    <source>
        <dbReference type="Proteomes" id="UP000499080"/>
    </source>
</evidence>
<proteinExistence type="predicted"/>
<organism evidence="1 2">
    <name type="scientific">Araneus ventricosus</name>
    <name type="common">Orbweaver spider</name>
    <name type="synonym">Epeira ventricosa</name>
    <dbReference type="NCBI Taxonomy" id="182803"/>
    <lineage>
        <taxon>Eukaryota</taxon>
        <taxon>Metazoa</taxon>
        <taxon>Ecdysozoa</taxon>
        <taxon>Arthropoda</taxon>
        <taxon>Chelicerata</taxon>
        <taxon>Arachnida</taxon>
        <taxon>Araneae</taxon>
        <taxon>Araneomorphae</taxon>
        <taxon>Entelegynae</taxon>
        <taxon>Araneoidea</taxon>
        <taxon>Araneidae</taxon>
        <taxon>Araneus</taxon>
    </lineage>
</organism>
<sequence length="139" mass="15753">MFGNVNVRYRHKPNSSFNLLKVADPQTPSPSREREPIAYLELGASTPSHHTVSFRQQLWCEQRPLWSSAKAPPMSNLHPTDPLSDPVPPLSHRLPSRLFLRLRGLSLAFSCVNHLREDFSNFLVKAPEMEVCVGVVCYC</sequence>
<dbReference type="EMBL" id="BGPR01003834">
    <property type="protein sequence ID" value="GBM92957.1"/>
    <property type="molecule type" value="Genomic_DNA"/>
</dbReference>
<gene>
    <name evidence="1" type="ORF">AVEN_223646_1</name>
</gene>
<dbReference type="AlphaFoldDB" id="A0A4Y2JSV7"/>
<protein>
    <submittedName>
        <fullName evidence="1">Uncharacterized protein</fullName>
    </submittedName>
</protein>
<evidence type="ECO:0000313" key="1">
    <source>
        <dbReference type="EMBL" id="GBM92957.1"/>
    </source>
</evidence>
<accession>A0A4Y2JSV7</accession>
<dbReference type="Proteomes" id="UP000499080">
    <property type="component" value="Unassembled WGS sequence"/>
</dbReference>
<keyword evidence="2" id="KW-1185">Reference proteome</keyword>
<comment type="caution">
    <text evidence="1">The sequence shown here is derived from an EMBL/GenBank/DDBJ whole genome shotgun (WGS) entry which is preliminary data.</text>
</comment>